<dbReference type="EMBL" id="KZ669935">
    <property type="protein sequence ID" value="PPR84266.1"/>
    <property type="molecule type" value="Genomic_DNA"/>
</dbReference>
<gene>
    <name evidence="1" type="ORF">GOBAR_AA36446</name>
</gene>
<name>A0A2P5VZK3_GOSBA</name>
<protein>
    <submittedName>
        <fullName evidence="1">Uncharacterized protein</fullName>
    </submittedName>
</protein>
<reference evidence="1 2" key="1">
    <citation type="submission" date="2015-01" db="EMBL/GenBank/DDBJ databases">
        <title>Genome of allotetraploid Gossypium barbadense reveals genomic plasticity and fiber elongation in cotton evolution.</title>
        <authorList>
            <person name="Chen X."/>
            <person name="Liu X."/>
            <person name="Zhao B."/>
            <person name="Zheng H."/>
            <person name="Hu Y."/>
            <person name="Lu G."/>
            <person name="Yang C."/>
            <person name="Chen J."/>
            <person name="Shan C."/>
            <person name="Zhang L."/>
            <person name="Zhou Y."/>
            <person name="Wang L."/>
            <person name="Guo W."/>
            <person name="Bai Y."/>
            <person name="Ruan J."/>
            <person name="Shangguan X."/>
            <person name="Mao Y."/>
            <person name="Jiang J."/>
            <person name="Zhu Y."/>
            <person name="Lei J."/>
            <person name="Kang H."/>
            <person name="Chen S."/>
            <person name="He X."/>
            <person name="Wang R."/>
            <person name="Wang Y."/>
            <person name="Chen J."/>
            <person name="Wang L."/>
            <person name="Yu S."/>
            <person name="Wang B."/>
            <person name="Wei J."/>
            <person name="Song S."/>
            <person name="Lu X."/>
            <person name="Gao Z."/>
            <person name="Gu W."/>
            <person name="Deng X."/>
            <person name="Ma D."/>
            <person name="Wang S."/>
            <person name="Liang W."/>
            <person name="Fang L."/>
            <person name="Cai C."/>
            <person name="Zhu X."/>
            <person name="Zhou B."/>
            <person name="Zhang Y."/>
            <person name="Chen Z."/>
            <person name="Xu S."/>
            <person name="Zhu R."/>
            <person name="Wang S."/>
            <person name="Zhang T."/>
            <person name="Zhao G."/>
        </authorList>
    </citation>
    <scope>NUCLEOTIDE SEQUENCE [LARGE SCALE GENOMIC DNA]</scope>
    <source>
        <strain evidence="2">cv. Xinhai21</strain>
        <tissue evidence="1">Leaf</tissue>
    </source>
</reference>
<accession>A0A2P5VZK3</accession>
<sequence>MIGLVKILAHNLGAQSGYPPPTHHHHYRWRPPLLAVGITLTCSTMRIRMLLISCIYCVYHSKMGMYVSPDNFNVVCNHAPRRFREWLDWGHGNVSSMA</sequence>
<dbReference type="Proteomes" id="UP000239757">
    <property type="component" value="Unassembled WGS sequence"/>
</dbReference>
<dbReference type="AlphaFoldDB" id="A0A2P5VZK3"/>
<organism evidence="1 2">
    <name type="scientific">Gossypium barbadense</name>
    <name type="common">Sea Island cotton</name>
    <name type="synonym">Hibiscus barbadensis</name>
    <dbReference type="NCBI Taxonomy" id="3634"/>
    <lineage>
        <taxon>Eukaryota</taxon>
        <taxon>Viridiplantae</taxon>
        <taxon>Streptophyta</taxon>
        <taxon>Embryophyta</taxon>
        <taxon>Tracheophyta</taxon>
        <taxon>Spermatophyta</taxon>
        <taxon>Magnoliopsida</taxon>
        <taxon>eudicotyledons</taxon>
        <taxon>Gunneridae</taxon>
        <taxon>Pentapetalae</taxon>
        <taxon>rosids</taxon>
        <taxon>malvids</taxon>
        <taxon>Malvales</taxon>
        <taxon>Malvaceae</taxon>
        <taxon>Malvoideae</taxon>
        <taxon>Gossypium</taxon>
    </lineage>
</organism>
<evidence type="ECO:0000313" key="1">
    <source>
        <dbReference type="EMBL" id="PPR84266.1"/>
    </source>
</evidence>
<proteinExistence type="predicted"/>
<evidence type="ECO:0000313" key="2">
    <source>
        <dbReference type="Proteomes" id="UP000239757"/>
    </source>
</evidence>